<feature type="signal peptide" evidence="6">
    <location>
        <begin position="1"/>
        <end position="23"/>
    </location>
</feature>
<dbReference type="RefSeq" id="WP_069153126.1">
    <property type="nucleotide sequence ID" value="NZ_DBFYTW010000258.1"/>
</dbReference>
<organism evidence="9 11">
    <name type="scientific">Eisenbergiella tayi</name>
    <dbReference type="NCBI Taxonomy" id="1432052"/>
    <lineage>
        <taxon>Bacteria</taxon>
        <taxon>Bacillati</taxon>
        <taxon>Bacillota</taxon>
        <taxon>Clostridia</taxon>
        <taxon>Lachnospirales</taxon>
        <taxon>Lachnospiraceae</taxon>
        <taxon>Eisenbergiella</taxon>
    </lineage>
</organism>
<reference evidence="9 11" key="3">
    <citation type="submission" date="2016-08" db="EMBL/GenBank/DDBJ databases">
        <authorList>
            <person name="Seilhamer J.J."/>
        </authorList>
    </citation>
    <scope>NUCLEOTIDE SEQUENCE [LARGE SCALE GENOMIC DNA]</scope>
    <source>
        <strain evidence="9 11">NML150140-1</strain>
    </source>
</reference>
<evidence type="ECO:0000313" key="12">
    <source>
        <dbReference type="Proteomes" id="UP000094869"/>
    </source>
</evidence>
<dbReference type="Proteomes" id="UP000094271">
    <property type="component" value="Unassembled WGS sequence"/>
</dbReference>
<evidence type="ECO:0008006" key="13">
    <source>
        <dbReference type="Google" id="ProtNLM"/>
    </source>
</evidence>
<dbReference type="Proteomes" id="UP000094869">
    <property type="component" value="Unassembled WGS sequence"/>
</dbReference>
<proteinExistence type="predicted"/>
<evidence type="ECO:0000313" key="7">
    <source>
        <dbReference type="EMBL" id="ODM07492.1"/>
    </source>
</evidence>
<protein>
    <recommendedName>
        <fullName evidence="13">Bacterial extracellular solute-binding protein</fullName>
    </recommendedName>
</protein>
<evidence type="ECO:0000256" key="1">
    <source>
        <dbReference type="ARBA" id="ARBA00022475"/>
    </source>
</evidence>
<dbReference type="EMBL" id="MEHA01000013">
    <property type="protein sequence ID" value="ODR49375.1"/>
    <property type="molecule type" value="Genomic_DNA"/>
</dbReference>
<comment type="caution">
    <text evidence="9">The sequence shown here is derived from an EMBL/GenBank/DDBJ whole genome shotgun (WGS) entry which is preliminary data.</text>
</comment>
<dbReference type="PANTHER" id="PTHR43649">
    <property type="entry name" value="ARABINOSE-BINDING PROTEIN-RELATED"/>
    <property type="match status" value="1"/>
</dbReference>
<keyword evidence="3" id="KW-0472">Membrane</keyword>
<gene>
    <name evidence="9" type="ORF">BEI59_18005</name>
    <name evidence="7" type="ORF">BEI61_03382</name>
    <name evidence="8" type="ORF">BEI63_25375</name>
</gene>
<dbReference type="AlphaFoldDB" id="A0A1E3UFG6"/>
<evidence type="ECO:0000313" key="9">
    <source>
        <dbReference type="EMBL" id="ODR49375.1"/>
    </source>
</evidence>
<evidence type="ECO:0000313" key="10">
    <source>
        <dbReference type="Proteomes" id="UP000094067"/>
    </source>
</evidence>
<evidence type="ECO:0000256" key="2">
    <source>
        <dbReference type="ARBA" id="ARBA00022729"/>
    </source>
</evidence>
<keyword evidence="2 6" id="KW-0732">Signal</keyword>
<evidence type="ECO:0000256" key="3">
    <source>
        <dbReference type="ARBA" id="ARBA00023136"/>
    </source>
</evidence>
<dbReference type="InterPro" id="IPR006059">
    <property type="entry name" value="SBP"/>
</dbReference>
<keyword evidence="4" id="KW-0564">Palmitate</keyword>
<dbReference type="Proteomes" id="UP000094067">
    <property type="component" value="Unassembled WGS sequence"/>
</dbReference>
<keyword evidence="1" id="KW-1003">Cell membrane</keyword>
<dbReference type="PANTHER" id="PTHR43649:SF33">
    <property type="entry name" value="POLYGALACTURONAN_RHAMNOGALACTURONAN-BINDING PROTEIN YTCQ"/>
    <property type="match status" value="1"/>
</dbReference>
<dbReference type="EMBL" id="MCGH01000002">
    <property type="protein sequence ID" value="ODM07492.1"/>
    <property type="molecule type" value="Genomic_DNA"/>
</dbReference>
<reference evidence="8 12" key="2">
    <citation type="submission" date="2016-08" db="EMBL/GenBank/DDBJ databases">
        <title>Characterization of Isolates of Eisenbergiella tayi Derived from Blood Cultures, Using Whole Genome Sequencing.</title>
        <authorList>
            <person name="Bernier A.-M."/>
            <person name="Burdz T."/>
            <person name="Wiebe D."/>
            <person name="Bernard K."/>
        </authorList>
    </citation>
    <scope>NUCLEOTIDE SEQUENCE [LARGE SCALE GENOMIC DNA]</scope>
    <source>
        <strain evidence="8 12">NML120146</strain>
    </source>
</reference>
<sequence length="591" mass="66274">MKKNTLKKAMALALAGMMALSVAACGQPSDTEPLEAASNPVEEETDEAITLTIWNTEVTTPGIQDNDVARVIEEKLGIKMDIVQGDSQKFSVLVAGGDLPDIIYTNPAQQGVEANALITSGQLIAMDDLIDQYGENIKKNFPSRLDYSKKYVSNGEDKTYFIPVLCYTVDEENPDISYTIENVGLMTRWDVYAAIGYPEIQTTDDYLDVLKQMQDYARENDLAEGKEIYAISGWNDWGLWPWWLANVREMGWQDLSNGAIINKATEEVDLNYHTDAFWESLKFYNKAYNLGILDPEAFTMKNDQFWDKCNNGQVLMAYASWQTDNMNKTMASNGHPEWGFEKIPFSGYPYISGIVSGDAPLGNASDYATAITTNCKYPEKAMQLIDFCNSEEGARLLWSGVEGTHWELKDGKAQPTEGYQKLIKEDASYTTSTGITLYNKLCGFKETQILSDGSPANVLKSNEQKAQNILDIDKEYCEYYSEQRGGEFLYPGMVLNDMWQKGEVDTFTNYILYTSLVQAPSDETLNILAQCDQYMNVQGVKAIMAKNDAEFEAAREEAMTELNAMGFEKAREEILSLYEAAKVDASSFEIK</sequence>
<evidence type="ECO:0000256" key="6">
    <source>
        <dbReference type="SAM" id="SignalP"/>
    </source>
</evidence>
<dbReference type="Gene3D" id="3.40.190.10">
    <property type="entry name" value="Periplasmic binding protein-like II"/>
    <property type="match status" value="2"/>
</dbReference>
<dbReference type="EMBL" id="MEHD01000043">
    <property type="protein sequence ID" value="ODR48192.1"/>
    <property type="molecule type" value="Genomic_DNA"/>
</dbReference>
<name>A0A1E3UFG6_9FIRM</name>
<evidence type="ECO:0000313" key="8">
    <source>
        <dbReference type="EMBL" id="ODR48192.1"/>
    </source>
</evidence>
<keyword evidence="12" id="KW-1185">Reference proteome</keyword>
<keyword evidence="5" id="KW-0449">Lipoprotein</keyword>
<evidence type="ECO:0000256" key="5">
    <source>
        <dbReference type="ARBA" id="ARBA00023288"/>
    </source>
</evidence>
<feature type="chain" id="PRO_5044557337" description="Bacterial extracellular solute-binding protein" evidence="6">
    <location>
        <begin position="24"/>
        <end position="591"/>
    </location>
</feature>
<accession>A0A1E3UFG6</accession>
<dbReference type="InterPro" id="IPR050490">
    <property type="entry name" value="Bact_solute-bd_prot1"/>
</dbReference>
<dbReference type="SUPFAM" id="SSF53850">
    <property type="entry name" value="Periplasmic binding protein-like II"/>
    <property type="match status" value="1"/>
</dbReference>
<dbReference type="OrthoDB" id="3235892at2"/>
<dbReference type="PROSITE" id="PS51257">
    <property type="entry name" value="PROKAR_LIPOPROTEIN"/>
    <property type="match status" value="1"/>
</dbReference>
<reference evidence="7 10" key="1">
    <citation type="submission" date="2016-07" db="EMBL/GenBank/DDBJ databases">
        <title>Characterization of isolates of Eisenbergiella tayi derived from blood cultures, using whole genome sequencing.</title>
        <authorList>
            <person name="Burdz T."/>
            <person name="Wiebe D."/>
            <person name="Huynh C."/>
            <person name="Bernard K."/>
        </authorList>
    </citation>
    <scope>NUCLEOTIDE SEQUENCE [LARGE SCALE GENOMIC DNA]</scope>
    <source>
        <strain evidence="7 10">NML 110608</strain>
    </source>
</reference>
<evidence type="ECO:0000313" key="11">
    <source>
        <dbReference type="Proteomes" id="UP000094271"/>
    </source>
</evidence>
<evidence type="ECO:0000256" key="4">
    <source>
        <dbReference type="ARBA" id="ARBA00023139"/>
    </source>
</evidence>
<dbReference type="Pfam" id="PF01547">
    <property type="entry name" value="SBP_bac_1"/>
    <property type="match status" value="1"/>
</dbReference>